<name>A0ABV1ALL1_9FIRM</name>
<dbReference type="Proteomes" id="UP001446032">
    <property type="component" value="Unassembled WGS sequence"/>
</dbReference>
<evidence type="ECO:0000256" key="1">
    <source>
        <dbReference type="ARBA" id="ARBA00004651"/>
    </source>
</evidence>
<evidence type="ECO:0000259" key="8">
    <source>
        <dbReference type="Pfam" id="PF06738"/>
    </source>
</evidence>
<dbReference type="PANTHER" id="PTHR34390">
    <property type="entry name" value="UPF0442 PROTEIN YJJB-RELATED"/>
    <property type="match status" value="1"/>
</dbReference>
<comment type="caution">
    <text evidence="9">The sequence shown here is derived from an EMBL/GenBank/DDBJ whole genome shotgun (WGS) entry which is preliminary data.</text>
</comment>
<evidence type="ECO:0000256" key="7">
    <source>
        <dbReference type="SAM" id="Phobius"/>
    </source>
</evidence>
<dbReference type="RefSeq" id="WP_118698167.1">
    <property type="nucleotide sequence ID" value="NZ_JBBMEI010000038.1"/>
</dbReference>
<sequence length="254" mass="28013">METAKYDENRLLHLLLDMGEMLLASGAEINRVEDTLQRIGRAYGAAKMNVFVITSSIVITMERTDGELLTHTRRVNYTGSTDFTALEQLNALSRNCCINPIPLDQFQRRLQEIAEPRGRWDLYMGSILAAGSFAVFFGGTFADGVVAALVAVLICFIQQKATKLFANTIMFNLFCSFVVGTVICLTVKVLPVLNMDKIMIGDIMLLIPGIPATNSIRDMLMGDTISGLMRLIESILWAGALACGFMAAIWMVRV</sequence>
<dbReference type="EMBL" id="JBBMEI010000038">
    <property type="protein sequence ID" value="MEQ2359060.1"/>
    <property type="molecule type" value="Genomic_DNA"/>
</dbReference>
<feature type="transmembrane region" description="Helical" evidence="7">
    <location>
        <begin position="127"/>
        <end position="157"/>
    </location>
</feature>
<comment type="similarity">
    <text evidence="6">Belongs to the ThrE exporter (TC 2.A.79) family.</text>
</comment>
<comment type="subcellular location">
    <subcellularLocation>
        <location evidence="1">Cell membrane</location>
        <topology evidence="1">Multi-pass membrane protein</topology>
    </subcellularLocation>
</comment>
<protein>
    <submittedName>
        <fullName evidence="9">Threonine/serine exporter family protein</fullName>
    </submittedName>
</protein>
<evidence type="ECO:0000256" key="4">
    <source>
        <dbReference type="ARBA" id="ARBA00022989"/>
    </source>
</evidence>
<keyword evidence="4 7" id="KW-1133">Transmembrane helix</keyword>
<evidence type="ECO:0000256" key="3">
    <source>
        <dbReference type="ARBA" id="ARBA00022692"/>
    </source>
</evidence>
<feature type="transmembrane region" description="Helical" evidence="7">
    <location>
        <begin position="228"/>
        <end position="252"/>
    </location>
</feature>
<gene>
    <name evidence="9" type="ORF">WMO75_12110</name>
</gene>
<dbReference type="PANTHER" id="PTHR34390:SF2">
    <property type="entry name" value="SUCCINATE TRANSPORTER SUBUNIT YJJP-RELATED"/>
    <property type="match status" value="1"/>
</dbReference>
<feature type="domain" description="Threonine/serine exporter-like N-terminal" evidence="8">
    <location>
        <begin position="14"/>
        <end position="249"/>
    </location>
</feature>
<keyword evidence="3 7" id="KW-0812">Transmembrane</keyword>
<evidence type="ECO:0000313" key="9">
    <source>
        <dbReference type="EMBL" id="MEQ2359060.1"/>
    </source>
</evidence>
<accession>A0ABV1ALL1</accession>
<evidence type="ECO:0000256" key="6">
    <source>
        <dbReference type="ARBA" id="ARBA00034125"/>
    </source>
</evidence>
<reference evidence="9 10" key="1">
    <citation type="submission" date="2024-03" db="EMBL/GenBank/DDBJ databases">
        <title>Human intestinal bacterial collection.</title>
        <authorList>
            <person name="Pauvert C."/>
            <person name="Hitch T.C.A."/>
            <person name="Clavel T."/>
        </authorList>
    </citation>
    <scope>NUCLEOTIDE SEQUENCE [LARGE SCALE GENOMIC DNA]</scope>
    <source>
        <strain evidence="9 10">CLA-AA-H95</strain>
    </source>
</reference>
<keyword evidence="2" id="KW-1003">Cell membrane</keyword>
<evidence type="ECO:0000256" key="2">
    <source>
        <dbReference type="ARBA" id="ARBA00022475"/>
    </source>
</evidence>
<dbReference type="InterPro" id="IPR050539">
    <property type="entry name" value="ThrE_Dicarb/AminoAcid_Exp"/>
</dbReference>
<keyword evidence="5 7" id="KW-0472">Membrane</keyword>
<organism evidence="9 10">
    <name type="scientific">Blautia intestinihominis</name>
    <dbReference type="NCBI Taxonomy" id="3133152"/>
    <lineage>
        <taxon>Bacteria</taxon>
        <taxon>Bacillati</taxon>
        <taxon>Bacillota</taxon>
        <taxon>Clostridia</taxon>
        <taxon>Lachnospirales</taxon>
        <taxon>Lachnospiraceae</taxon>
        <taxon>Blautia</taxon>
    </lineage>
</organism>
<feature type="transmembrane region" description="Helical" evidence="7">
    <location>
        <begin position="169"/>
        <end position="192"/>
    </location>
</feature>
<proteinExistence type="inferred from homology"/>
<dbReference type="Pfam" id="PF06738">
    <property type="entry name" value="ThrE"/>
    <property type="match status" value="1"/>
</dbReference>
<keyword evidence="10" id="KW-1185">Reference proteome</keyword>
<dbReference type="InterPro" id="IPR010619">
    <property type="entry name" value="ThrE-like_N"/>
</dbReference>
<evidence type="ECO:0000256" key="5">
    <source>
        <dbReference type="ARBA" id="ARBA00023136"/>
    </source>
</evidence>
<evidence type="ECO:0000313" key="10">
    <source>
        <dbReference type="Proteomes" id="UP001446032"/>
    </source>
</evidence>